<feature type="transmembrane region" description="Helical" evidence="1">
    <location>
        <begin position="116"/>
        <end position="139"/>
    </location>
</feature>
<comment type="caution">
    <text evidence="2">The sequence shown here is derived from an EMBL/GenBank/DDBJ whole genome shotgun (WGS) entry which is preliminary data.</text>
</comment>
<keyword evidence="3" id="KW-1185">Reference proteome</keyword>
<dbReference type="OMA" id="INFNPKK"/>
<dbReference type="AlphaFoldDB" id="A0A200QT34"/>
<dbReference type="PANTHER" id="PTHR37716">
    <property type="entry name" value="OS07G0568900 PROTEIN"/>
    <property type="match status" value="1"/>
</dbReference>
<dbReference type="FunCoup" id="A0A200QT34">
    <property type="interactions" value="858"/>
</dbReference>
<accession>A0A200QT34</accession>
<evidence type="ECO:0000256" key="1">
    <source>
        <dbReference type="SAM" id="Phobius"/>
    </source>
</evidence>
<dbReference type="PANTHER" id="PTHR37716:SF1">
    <property type="entry name" value="OS07G0568900 PROTEIN"/>
    <property type="match status" value="1"/>
</dbReference>
<dbReference type="OrthoDB" id="780445at2759"/>
<dbReference type="Proteomes" id="UP000195402">
    <property type="component" value="Unassembled WGS sequence"/>
</dbReference>
<keyword evidence="1" id="KW-1133">Transmembrane helix</keyword>
<dbReference type="GO" id="GO:0009535">
    <property type="term" value="C:chloroplast thylakoid membrane"/>
    <property type="evidence" value="ECO:0007669"/>
    <property type="project" value="TreeGrafter"/>
</dbReference>
<dbReference type="InParanoid" id="A0A200QT34"/>
<protein>
    <recommendedName>
        <fullName evidence="4">Transmembrane protein</fullName>
    </recommendedName>
</protein>
<proteinExistence type="predicted"/>
<name>A0A200QT34_MACCD</name>
<gene>
    <name evidence="2" type="ORF">BVC80_373g12</name>
</gene>
<dbReference type="EMBL" id="MVGT01001103">
    <property type="protein sequence ID" value="OVA13620.1"/>
    <property type="molecule type" value="Genomic_DNA"/>
</dbReference>
<sequence length="179" mass="19975">MLLQFLSLHRSVPLVSYSFLFNNRTISSSFDDNDINLKRRKRSSPLPLRAVENDSEFELDRKKALEALQQLDLQLQSLSKKEPPAPKRRVSTPNLDSVADRASLMREELPEFSGSYLAYSAFALLFFSIFYNVIFITIIKPSVDGPEPEAAPLVSAANTTIREAPNAAAMESPPVASQD</sequence>
<evidence type="ECO:0008006" key="4">
    <source>
        <dbReference type="Google" id="ProtNLM"/>
    </source>
</evidence>
<evidence type="ECO:0000313" key="2">
    <source>
        <dbReference type="EMBL" id="OVA13620.1"/>
    </source>
</evidence>
<organism evidence="2 3">
    <name type="scientific">Macleaya cordata</name>
    <name type="common">Five-seeded plume-poppy</name>
    <name type="synonym">Bocconia cordata</name>
    <dbReference type="NCBI Taxonomy" id="56857"/>
    <lineage>
        <taxon>Eukaryota</taxon>
        <taxon>Viridiplantae</taxon>
        <taxon>Streptophyta</taxon>
        <taxon>Embryophyta</taxon>
        <taxon>Tracheophyta</taxon>
        <taxon>Spermatophyta</taxon>
        <taxon>Magnoliopsida</taxon>
        <taxon>Ranunculales</taxon>
        <taxon>Papaveraceae</taxon>
        <taxon>Papaveroideae</taxon>
        <taxon>Macleaya</taxon>
    </lineage>
</organism>
<keyword evidence="1" id="KW-0812">Transmembrane</keyword>
<reference evidence="2 3" key="1">
    <citation type="journal article" date="2017" name="Mol. Plant">
        <title>The Genome of Medicinal Plant Macleaya cordata Provides New Insights into Benzylisoquinoline Alkaloids Metabolism.</title>
        <authorList>
            <person name="Liu X."/>
            <person name="Liu Y."/>
            <person name="Huang P."/>
            <person name="Ma Y."/>
            <person name="Qing Z."/>
            <person name="Tang Q."/>
            <person name="Cao H."/>
            <person name="Cheng P."/>
            <person name="Zheng Y."/>
            <person name="Yuan Z."/>
            <person name="Zhou Y."/>
            <person name="Liu J."/>
            <person name="Tang Z."/>
            <person name="Zhuo Y."/>
            <person name="Zhang Y."/>
            <person name="Yu L."/>
            <person name="Huang J."/>
            <person name="Yang P."/>
            <person name="Peng Q."/>
            <person name="Zhang J."/>
            <person name="Jiang W."/>
            <person name="Zhang Z."/>
            <person name="Lin K."/>
            <person name="Ro D.K."/>
            <person name="Chen X."/>
            <person name="Xiong X."/>
            <person name="Shang Y."/>
            <person name="Huang S."/>
            <person name="Zeng J."/>
        </authorList>
    </citation>
    <scope>NUCLEOTIDE SEQUENCE [LARGE SCALE GENOMIC DNA]</scope>
    <source>
        <strain evidence="3">cv. BLH2017</strain>
        <tissue evidence="2">Root</tissue>
    </source>
</reference>
<keyword evidence="1" id="KW-0472">Membrane</keyword>
<evidence type="ECO:0000313" key="3">
    <source>
        <dbReference type="Proteomes" id="UP000195402"/>
    </source>
</evidence>